<comment type="caution">
    <text evidence="1">The sequence shown here is derived from an EMBL/GenBank/DDBJ whole genome shotgun (WGS) entry which is preliminary data.</text>
</comment>
<keyword evidence="2" id="KW-1185">Reference proteome</keyword>
<reference evidence="1 2" key="1">
    <citation type="journal article" date="2021" name="Int. J. Syst. Evol. Microbiol.">
        <title>Reticulibacter mediterranei gen. nov., sp. nov., within the new family Reticulibacteraceae fam. nov., and Ktedonospora formicarum gen. nov., sp. nov., Ktedonobacter robiniae sp. nov., Dictyobacter formicarum sp. nov. and Dictyobacter arantiisoli sp. nov., belonging to the class Ktedonobacteria.</title>
        <authorList>
            <person name="Yabe S."/>
            <person name="Zheng Y."/>
            <person name="Wang C.M."/>
            <person name="Sakai Y."/>
            <person name="Abe K."/>
            <person name="Yokota A."/>
            <person name="Donadio S."/>
            <person name="Cavaletti L."/>
            <person name="Monciardini P."/>
        </authorList>
    </citation>
    <scope>NUCLEOTIDE SEQUENCE [LARGE SCALE GENOMIC DNA]</scope>
    <source>
        <strain evidence="1 2">SOSP1-30</strain>
    </source>
</reference>
<accession>A0ABQ3UK15</accession>
<evidence type="ECO:0000313" key="2">
    <source>
        <dbReference type="Proteomes" id="UP000654345"/>
    </source>
</evidence>
<protein>
    <submittedName>
        <fullName evidence="1">Uncharacterized protein</fullName>
    </submittedName>
</protein>
<gene>
    <name evidence="1" type="ORF">KSB_14600</name>
</gene>
<organism evidence="1 2">
    <name type="scientific">Ktedonobacter robiniae</name>
    <dbReference type="NCBI Taxonomy" id="2778365"/>
    <lineage>
        <taxon>Bacteria</taxon>
        <taxon>Bacillati</taxon>
        <taxon>Chloroflexota</taxon>
        <taxon>Ktedonobacteria</taxon>
        <taxon>Ktedonobacterales</taxon>
        <taxon>Ktedonobacteraceae</taxon>
        <taxon>Ktedonobacter</taxon>
    </lineage>
</organism>
<evidence type="ECO:0000313" key="1">
    <source>
        <dbReference type="EMBL" id="GHO52985.1"/>
    </source>
</evidence>
<name>A0ABQ3UK15_9CHLR</name>
<dbReference type="Proteomes" id="UP000654345">
    <property type="component" value="Unassembled WGS sequence"/>
</dbReference>
<proteinExistence type="predicted"/>
<dbReference type="EMBL" id="BNJG01000001">
    <property type="protein sequence ID" value="GHO52985.1"/>
    <property type="molecule type" value="Genomic_DNA"/>
</dbReference>
<sequence>MPLRRTFQYQDARGEKGDAIPNSVTWGRQRIESKAVGIYAEASLKQSAVEGLTTVLN</sequence>